<feature type="transmembrane region" description="Helical" evidence="10">
    <location>
        <begin position="360"/>
        <end position="384"/>
    </location>
</feature>
<feature type="transmembrane region" description="Helical" evidence="10">
    <location>
        <begin position="115"/>
        <end position="135"/>
    </location>
</feature>
<dbReference type="AlphaFoldDB" id="A0AAV4AQB2"/>
<evidence type="ECO:0000313" key="12">
    <source>
        <dbReference type="EMBL" id="GFO08354.1"/>
    </source>
</evidence>
<dbReference type="PANTHER" id="PTHR24230:SF158">
    <property type="entry name" value="G-PROTEIN COUPLED RECEPTORS FAMILY 1 PROFILE DOMAIN-CONTAINING PROTEIN"/>
    <property type="match status" value="1"/>
</dbReference>
<evidence type="ECO:0000259" key="11">
    <source>
        <dbReference type="PROSITE" id="PS50262"/>
    </source>
</evidence>
<feature type="transmembrane region" description="Helical" evidence="10">
    <location>
        <begin position="76"/>
        <end position="95"/>
    </location>
</feature>
<evidence type="ECO:0000256" key="9">
    <source>
        <dbReference type="RuleBase" id="RU000688"/>
    </source>
</evidence>
<gene>
    <name evidence="12" type="ORF">PoB_003485900</name>
</gene>
<feature type="transmembrane region" description="Helical" evidence="10">
    <location>
        <begin position="156"/>
        <end position="181"/>
    </location>
</feature>
<feature type="transmembrane region" description="Helical" evidence="10">
    <location>
        <begin position="464"/>
        <end position="486"/>
    </location>
</feature>
<evidence type="ECO:0000256" key="10">
    <source>
        <dbReference type="SAM" id="Phobius"/>
    </source>
</evidence>
<evidence type="ECO:0000256" key="2">
    <source>
        <dbReference type="ARBA" id="ARBA00022475"/>
    </source>
</evidence>
<dbReference type="CDD" id="cd00637">
    <property type="entry name" value="7tm_classA_rhodopsin-like"/>
    <property type="match status" value="1"/>
</dbReference>
<dbReference type="EMBL" id="BLXT01003952">
    <property type="protein sequence ID" value="GFO08354.1"/>
    <property type="molecule type" value="Genomic_DNA"/>
</dbReference>
<feature type="transmembrane region" description="Helical" evidence="10">
    <location>
        <begin position="528"/>
        <end position="549"/>
    </location>
</feature>
<feature type="transmembrane region" description="Helical" evidence="10">
    <location>
        <begin position="40"/>
        <end position="64"/>
    </location>
</feature>
<evidence type="ECO:0000256" key="5">
    <source>
        <dbReference type="ARBA" id="ARBA00023040"/>
    </source>
</evidence>
<keyword evidence="2" id="KW-1003">Cell membrane</keyword>
<evidence type="ECO:0000256" key="1">
    <source>
        <dbReference type="ARBA" id="ARBA00004651"/>
    </source>
</evidence>
<name>A0AAV4AQB2_9GAST</name>
<comment type="subcellular location">
    <subcellularLocation>
        <location evidence="1">Cell membrane</location>
        <topology evidence="1">Multi-pass membrane protein</topology>
    </subcellularLocation>
</comment>
<dbReference type="PROSITE" id="PS00237">
    <property type="entry name" value="G_PROTEIN_RECEP_F1_1"/>
    <property type="match status" value="1"/>
</dbReference>
<evidence type="ECO:0000256" key="4">
    <source>
        <dbReference type="ARBA" id="ARBA00022989"/>
    </source>
</evidence>
<dbReference type="GO" id="GO:0008528">
    <property type="term" value="F:G protein-coupled peptide receptor activity"/>
    <property type="evidence" value="ECO:0007669"/>
    <property type="project" value="TreeGrafter"/>
</dbReference>
<evidence type="ECO:0000256" key="8">
    <source>
        <dbReference type="ARBA" id="ARBA00023224"/>
    </source>
</evidence>
<dbReference type="PANTHER" id="PTHR24230">
    <property type="entry name" value="G-PROTEIN COUPLED RECEPTOR"/>
    <property type="match status" value="1"/>
</dbReference>
<proteinExistence type="inferred from homology"/>
<keyword evidence="8 9" id="KW-0807">Transducer</keyword>
<dbReference type="SUPFAM" id="SSF81321">
    <property type="entry name" value="Family A G protein-coupled receptor-like"/>
    <property type="match status" value="2"/>
</dbReference>
<comment type="similarity">
    <text evidence="9">Belongs to the G-protein coupled receptor 1 family.</text>
</comment>
<evidence type="ECO:0000256" key="3">
    <source>
        <dbReference type="ARBA" id="ARBA00022692"/>
    </source>
</evidence>
<keyword evidence="7 9" id="KW-0675">Receptor</keyword>
<dbReference type="Proteomes" id="UP000735302">
    <property type="component" value="Unassembled WGS sequence"/>
</dbReference>
<dbReference type="GO" id="GO:0005886">
    <property type="term" value="C:plasma membrane"/>
    <property type="evidence" value="ECO:0007669"/>
    <property type="project" value="UniProtKB-SubCell"/>
</dbReference>
<dbReference type="Pfam" id="PF00001">
    <property type="entry name" value="7tm_1"/>
    <property type="match status" value="1"/>
</dbReference>
<feature type="transmembrane region" description="Helical" evidence="10">
    <location>
        <begin position="498"/>
        <end position="516"/>
    </location>
</feature>
<accession>A0AAV4AQB2</accession>
<evidence type="ECO:0000256" key="6">
    <source>
        <dbReference type="ARBA" id="ARBA00023136"/>
    </source>
</evidence>
<organism evidence="12 13">
    <name type="scientific">Plakobranchus ocellatus</name>
    <dbReference type="NCBI Taxonomy" id="259542"/>
    <lineage>
        <taxon>Eukaryota</taxon>
        <taxon>Metazoa</taxon>
        <taxon>Spiralia</taxon>
        <taxon>Lophotrochozoa</taxon>
        <taxon>Mollusca</taxon>
        <taxon>Gastropoda</taxon>
        <taxon>Heterobranchia</taxon>
        <taxon>Euthyneura</taxon>
        <taxon>Panpulmonata</taxon>
        <taxon>Sacoglossa</taxon>
        <taxon>Placobranchoidea</taxon>
        <taxon>Plakobranchidae</taxon>
        <taxon>Plakobranchus</taxon>
    </lineage>
</organism>
<keyword evidence="4 10" id="KW-1133">Transmembrane helix</keyword>
<reference evidence="12 13" key="1">
    <citation type="journal article" date="2021" name="Elife">
        <title>Chloroplast acquisition without the gene transfer in kleptoplastic sea slugs, Plakobranchus ocellatus.</title>
        <authorList>
            <person name="Maeda T."/>
            <person name="Takahashi S."/>
            <person name="Yoshida T."/>
            <person name="Shimamura S."/>
            <person name="Takaki Y."/>
            <person name="Nagai Y."/>
            <person name="Toyoda A."/>
            <person name="Suzuki Y."/>
            <person name="Arimoto A."/>
            <person name="Ishii H."/>
            <person name="Satoh N."/>
            <person name="Nishiyama T."/>
            <person name="Hasebe M."/>
            <person name="Maruyama T."/>
            <person name="Minagawa J."/>
            <person name="Obokata J."/>
            <person name="Shigenobu S."/>
        </authorList>
    </citation>
    <scope>NUCLEOTIDE SEQUENCE [LARGE SCALE GENOMIC DNA]</scope>
</reference>
<keyword evidence="13" id="KW-1185">Reference proteome</keyword>
<feature type="domain" description="G-protein coupled receptors family 1 profile" evidence="11">
    <location>
        <begin position="57"/>
        <end position="493"/>
    </location>
</feature>
<dbReference type="PRINTS" id="PR00237">
    <property type="entry name" value="GPCRRHODOPSN"/>
</dbReference>
<keyword evidence="6 10" id="KW-0472">Membrane</keyword>
<keyword evidence="5 9" id="KW-0297">G-protein coupled receptor</keyword>
<comment type="caution">
    <text evidence="12">The sequence shown here is derived from an EMBL/GenBank/DDBJ whole genome shotgun (WGS) entry which is preliminary data.</text>
</comment>
<dbReference type="Gene3D" id="1.20.1070.10">
    <property type="entry name" value="Rhodopsin 7-helix transmembrane proteins"/>
    <property type="match status" value="2"/>
</dbReference>
<evidence type="ECO:0000256" key="7">
    <source>
        <dbReference type="ARBA" id="ARBA00023170"/>
    </source>
</evidence>
<keyword evidence="3 9" id="KW-0812">Transmembrane</keyword>
<evidence type="ECO:0000313" key="13">
    <source>
        <dbReference type="Proteomes" id="UP000735302"/>
    </source>
</evidence>
<dbReference type="InterPro" id="IPR000276">
    <property type="entry name" value="GPCR_Rhodpsn"/>
</dbReference>
<dbReference type="GO" id="GO:0007218">
    <property type="term" value="P:neuropeptide signaling pathway"/>
    <property type="evidence" value="ECO:0007669"/>
    <property type="project" value="TreeGrafter"/>
</dbReference>
<dbReference type="InterPro" id="IPR017452">
    <property type="entry name" value="GPCR_Rhodpsn_7TM"/>
</dbReference>
<sequence>MDNISGHPAMIDNSSALDATSGLEANSSSGGRTDQPSTEAIIICAILSVFCVLGTVGNALAFLIYYRKRDKGTSTIFILSLAVTDFLTCLISIPYTIATELLVYRHTYDLVCKLYIFLQTMVIPLSSLIMVAIGIDRYFCICHPFMRAVTVPRAKIILVVLTLLSVSLGIVPSLGHSVYYLEERNKTTTVDLADSDNLSFSPTSNGSFWMPSLSDPAFSTVANSQLFSQGSSTPPSYVSVPTSSLSGSFITTGVGGGTRTTLRPNDFFTNGLFLKPNQDFLDSFNGQDPRMLFASTTPAAALQSGGLTTTRDNSSALDNDQNTNRTVTKVITEKIVTYYGTCYMSEVIVPFSFLAVYQKFYAGLYLVEFVILAVLYVLIYRSILVRRAWKAKRKRMSCYASAVNGPAEETQLTQINNTGIAADGAGVNGAGNNSQPTAETVLLNPKKKDAPAGRVSAAMRDRAFYANIRTAAMLFVVTVGFVVSFLPSWLMGLKAEGVLGAVVHVSNFTAATVTSWKRFSFFGAIANRLRLSSSLGVGAILFALLPGVTSVDLLDKGKRGAIGRDRAMLYLPLLRELPMVLLSKVSIFLVVGSNISDCGMQSFTSDIASQNRLEIVSTLILARYNHGTCSSFLCLLLCEGRSLLIIMIALRLKILHTFIYQPT</sequence>
<protein>
    <recommendedName>
        <fullName evidence="11">G-protein coupled receptors family 1 profile domain-containing protein</fullName>
    </recommendedName>
</protein>
<dbReference type="PROSITE" id="PS50262">
    <property type="entry name" value="G_PROTEIN_RECEP_F1_2"/>
    <property type="match status" value="1"/>
</dbReference>